<dbReference type="EMBL" id="JBDGHN010000002">
    <property type="protein sequence ID" value="MEN2750696.1"/>
    <property type="molecule type" value="Genomic_DNA"/>
</dbReference>
<feature type="region of interest" description="Disordered" evidence="2">
    <location>
        <begin position="127"/>
        <end position="146"/>
    </location>
</feature>
<feature type="compositionally biased region" description="Low complexity" evidence="2">
    <location>
        <begin position="61"/>
        <end position="71"/>
    </location>
</feature>
<comment type="caution">
    <text evidence="4">The sequence shown here is derived from an EMBL/GenBank/DDBJ whole genome shotgun (WGS) entry which is preliminary data.</text>
</comment>
<dbReference type="RefSeq" id="WP_345832157.1">
    <property type="nucleotide sequence ID" value="NZ_JBDGHN010000002.1"/>
</dbReference>
<feature type="compositionally biased region" description="Polar residues" evidence="2">
    <location>
        <begin position="93"/>
        <end position="108"/>
    </location>
</feature>
<dbReference type="InterPro" id="IPR019734">
    <property type="entry name" value="TPR_rpt"/>
</dbReference>
<gene>
    <name evidence="4" type="ORF">AAIR29_03525</name>
</gene>
<dbReference type="Gene3D" id="1.25.40.10">
    <property type="entry name" value="Tetratricopeptide repeat domain"/>
    <property type="match status" value="1"/>
</dbReference>
<feature type="compositionally biased region" description="Polar residues" evidence="2">
    <location>
        <begin position="154"/>
        <end position="173"/>
    </location>
</feature>
<dbReference type="InterPro" id="IPR011990">
    <property type="entry name" value="TPR-like_helical_dom_sf"/>
</dbReference>
<evidence type="ECO:0000256" key="3">
    <source>
        <dbReference type="SAM" id="SignalP"/>
    </source>
</evidence>
<evidence type="ECO:0000313" key="5">
    <source>
        <dbReference type="Proteomes" id="UP001461960"/>
    </source>
</evidence>
<organism evidence="4 5">
    <name type="scientific">Psychrobacter saeujeotis</name>
    <dbReference type="NCBI Taxonomy" id="3143436"/>
    <lineage>
        <taxon>Bacteria</taxon>
        <taxon>Pseudomonadati</taxon>
        <taxon>Pseudomonadota</taxon>
        <taxon>Gammaproteobacteria</taxon>
        <taxon>Moraxellales</taxon>
        <taxon>Moraxellaceae</taxon>
        <taxon>Psychrobacter</taxon>
    </lineage>
</organism>
<dbReference type="Proteomes" id="UP001461960">
    <property type="component" value="Unassembled WGS sequence"/>
</dbReference>
<feature type="region of interest" description="Disordered" evidence="2">
    <location>
        <begin position="61"/>
        <end position="108"/>
    </location>
</feature>
<feature type="region of interest" description="Disordered" evidence="2">
    <location>
        <begin position="152"/>
        <end position="173"/>
    </location>
</feature>
<evidence type="ECO:0000313" key="4">
    <source>
        <dbReference type="EMBL" id="MEN2750696.1"/>
    </source>
</evidence>
<dbReference type="PROSITE" id="PS50005">
    <property type="entry name" value="TPR"/>
    <property type="match status" value="1"/>
</dbReference>
<name>A0ABU9X5L9_9GAMM</name>
<keyword evidence="1" id="KW-0802">TPR repeat</keyword>
<feature type="chain" id="PRO_5045963520" evidence="3">
    <location>
        <begin position="38"/>
        <end position="273"/>
    </location>
</feature>
<evidence type="ECO:0000256" key="1">
    <source>
        <dbReference type="PROSITE-ProRule" id="PRU00339"/>
    </source>
</evidence>
<accession>A0ABU9X5L9</accession>
<feature type="repeat" description="TPR" evidence="1">
    <location>
        <begin position="175"/>
        <end position="208"/>
    </location>
</feature>
<dbReference type="SUPFAM" id="SSF48452">
    <property type="entry name" value="TPR-like"/>
    <property type="match status" value="1"/>
</dbReference>
<feature type="compositionally biased region" description="Polar residues" evidence="2">
    <location>
        <begin position="72"/>
        <end position="82"/>
    </location>
</feature>
<keyword evidence="3" id="KW-0732">Signal</keyword>
<proteinExistence type="predicted"/>
<sequence>MAVFMQHQYLVVQNKSYKSLSRSLLLTSALISTLTLSACQTTSSLPSNTATVTTKAPVTVASTTTKTPPDTQNRPDGTNIYQTKPYIPPTDATPENNTYSENTSDANNPLTQQTQVIEQPEIIFNEPIYTPPRDDYMISQPPTAPSHNELLEQARQNSKQKSRQPTDNQSNLPAFRNLMQTGTSHLKSGNLTSAENSFTRAQRLAPRSSAVYFYLSQVALKKGQPRKAEAMARRGLTVSEDANRRRSLWQLILRSGQQQNNSRVVREAQQALK</sequence>
<reference evidence="4 5" key="1">
    <citation type="submission" date="2024-05" db="EMBL/GenBank/DDBJ databases">
        <authorList>
            <person name="Kim H.-Y."/>
            <person name="Kim E."/>
            <person name="Cai Y."/>
            <person name="Yang S.-M."/>
            <person name="Lee W."/>
        </authorList>
    </citation>
    <scope>NUCLEOTIDE SEQUENCE [LARGE SCALE GENOMIC DNA]</scope>
    <source>
        <strain evidence="4 5">FBL11</strain>
    </source>
</reference>
<protein>
    <submittedName>
        <fullName evidence="4">Tetratricopeptide repeat protein</fullName>
    </submittedName>
</protein>
<feature type="signal peptide" evidence="3">
    <location>
        <begin position="1"/>
        <end position="37"/>
    </location>
</feature>
<evidence type="ECO:0000256" key="2">
    <source>
        <dbReference type="SAM" id="MobiDB-lite"/>
    </source>
</evidence>
<keyword evidence="5" id="KW-1185">Reference proteome</keyword>